<evidence type="ECO:0000256" key="6">
    <source>
        <dbReference type="ARBA" id="ARBA00034908"/>
    </source>
</evidence>
<evidence type="ECO:0000256" key="2">
    <source>
        <dbReference type="ARBA" id="ARBA00022670"/>
    </source>
</evidence>
<comment type="catalytic activity">
    <reaction evidence="7">
        <text>N-terminal N(alpha)-acetyl-L-cysteinyl-L-aspartyl-[protein] + H2O = N-terminal L-aspartyl-[protein] + N-acetyl-L-cysteine</text>
        <dbReference type="Rhea" id="RHEA:74579"/>
        <dbReference type="Rhea" id="RHEA-COMP:12669"/>
        <dbReference type="Rhea" id="RHEA-COMP:18395"/>
        <dbReference type="ChEBI" id="CHEBI:15377"/>
        <dbReference type="ChEBI" id="CHEBI:64720"/>
        <dbReference type="ChEBI" id="CHEBI:78236"/>
        <dbReference type="ChEBI" id="CHEBI:193599"/>
    </reaction>
    <physiologicalReaction direction="left-to-right" evidence="7">
        <dbReference type="Rhea" id="RHEA:74580"/>
    </physiologicalReaction>
</comment>
<reference evidence="9" key="1">
    <citation type="journal article" date="2015" name="Nat. Genet.">
        <title>The genome and transcriptome of the zoonotic hookworm Ancylostoma ceylanicum identify infection-specific gene families.</title>
        <authorList>
            <person name="Schwarz E.M."/>
            <person name="Hu Y."/>
            <person name="Antoshechkin I."/>
            <person name="Miller M.M."/>
            <person name="Sternberg P.W."/>
            <person name="Aroian R.V."/>
        </authorList>
    </citation>
    <scope>NUCLEOTIDE SEQUENCE</scope>
    <source>
        <strain evidence="9">HY135</strain>
    </source>
</reference>
<dbReference type="Pfam" id="PF21646">
    <property type="entry name" value="ACTMAP-like_C"/>
    <property type="match status" value="1"/>
</dbReference>
<protein>
    <recommendedName>
        <fullName evidence="5">Actin maturation protease</fullName>
    </recommendedName>
    <alternativeName>
        <fullName evidence="6">Actin aminopeptidase ACTMAP</fullName>
    </alternativeName>
</protein>
<keyword evidence="9" id="KW-1185">Reference proteome</keyword>
<keyword evidence="1" id="KW-0031">Aminopeptidase</keyword>
<evidence type="ECO:0000256" key="7">
    <source>
        <dbReference type="ARBA" id="ARBA00049041"/>
    </source>
</evidence>
<accession>A0A016VI30</accession>
<gene>
    <name evidence="8" type="primary">Acey_s0009.g484</name>
    <name evidence="8" type="synonym">Acey-K07A1.3</name>
    <name evidence="8" type="ORF">Y032_0009g484</name>
</gene>
<dbReference type="PANTHER" id="PTHR28631:SF1">
    <property type="entry name" value="ACTIN MATURATION PROTEASE"/>
    <property type="match status" value="1"/>
</dbReference>
<evidence type="ECO:0000313" key="8">
    <source>
        <dbReference type="EMBL" id="EYC27040.1"/>
    </source>
</evidence>
<dbReference type="InterPro" id="IPR040043">
    <property type="entry name" value="ACTMAP"/>
</dbReference>
<dbReference type="EMBL" id="JARK01001345">
    <property type="protein sequence ID" value="EYC27040.1"/>
    <property type="molecule type" value="Genomic_DNA"/>
</dbReference>
<comment type="similarity">
    <text evidence="4">Belongs to the ACTMAP family.</text>
</comment>
<dbReference type="OrthoDB" id="198816at2759"/>
<dbReference type="Proteomes" id="UP000024635">
    <property type="component" value="Unassembled WGS sequence"/>
</dbReference>
<dbReference type="PANTHER" id="PTHR28631">
    <property type="entry name" value="UPF0692 PROTEIN C19ORF54"/>
    <property type="match status" value="1"/>
</dbReference>
<proteinExistence type="inferred from homology"/>
<comment type="caution">
    <text evidence="8">The sequence shown here is derived from an EMBL/GenBank/DDBJ whole genome shotgun (WGS) entry which is preliminary data.</text>
</comment>
<evidence type="ECO:0000313" key="9">
    <source>
        <dbReference type="Proteomes" id="UP000024635"/>
    </source>
</evidence>
<keyword evidence="2" id="KW-0645">Protease</keyword>
<evidence type="ECO:0000256" key="3">
    <source>
        <dbReference type="ARBA" id="ARBA00022801"/>
    </source>
</evidence>
<sequence length="320" mass="34984">MLDIESAPPLLRRRLEEVLSRHAQASDTSLPGGHLLISPLDPIAQAGPQFRDIIFQICNNGERRGKLDVRGAGERILRSRMMSTSPFCLLFFRFLHELQCGLVALSMASQLLGLKRLEVCDIFKMAEKLGFTAQGEIFSADWLRELACTLFPVEAEVLELPNPNKMIGLMLSGCAVLVPYDCDKNHEPALRNGHGAHWAILVGFLIVDVNLESLQSASSDVVVTNDGTFYVFAYHGKSNKSENLQTSQVIAIISNDGSRIAPEIPIAEGRNVTHDAWADPRMGTDEKRSQAAAGDATATLVTAATMQVHPANGPEEVRNL</sequence>
<evidence type="ECO:0000256" key="4">
    <source>
        <dbReference type="ARBA" id="ARBA00034725"/>
    </source>
</evidence>
<evidence type="ECO:0000256" key="5">
    <source>
        <dbReference type="ARBA" id="ARBA00034848"/>
    </source>
</evidence>
<keyword evidence="3" id="KW-0378">Hydrolase</keyword>
<dbReference type="AlphaFoldDB" id="A0A016VI30"/>
<dbReference type="GO" id="GO:0006508">
    <property type="term" value="P:proteolysis"/>
    <property type="evidence" value="ECO:0007669"/>
    <property type="project" value="UniProtKB-KW"/>
</dbReference>
<dbReference type="GO" id="GO:0004177">
    <property type="term" value="F:aminopeptidase activity"/>
    <property type="evidence" value="ECO:0007669"/>
    <property type="project" value="UniProtKB-KW"/>
</dbReference>
<organism evidence="8 9">
    <name type="scientific">Ancylostoma ceylanicum</name>
    <dbReference type="NCBI Taxonomy" id="53326"/>
    <lineage>
        <taxon>Eukaryota</taxon>
        <taxon>Metazoa</taxon>
        <taxon>Ecdysozoa</taxon>
        <taxon>Nematoda</taxon>
        <taxon>Chromadorea</taxon>
        <taxon>Rhabditida</taxon>
        <taxon>Rhabditina</taxon>
        <taxon>Rhabditomorpha</taxon>
        <taxon>Strongyloidea</taxon>
        <taxon>Ancylostomatidae</taxon>
        <taxon>Ancylostomatinae</taxon>
        <taxon>Ancylostoma</taxon>
    </lineage>
</organism>
<dbReference type="STRING" id="53326.A0A016VI30"/>
<name>A0A016VI30_9BILA</name>
<evidence type="ECO:0000256" key="1">
    <source>
        <dbReference type="ARBA" id="ARBA00022438"/>
    </source>
</evidence>